<dbReference type="InterPro" id="IPR012337">
    <property type="entry name" value="RNaseH-like_sf"/>
</dbReference>
<dbReference type="CDD" id="cd06136">
    <property type="entry name" value="TREX1_2"/>
    <property type="match status" value="1"/>
</dbReference>
<dbReference type="InterPro" id="IPR013520">
    <property type="entry name" value="Ribonucl_H"/>
</dbReference>
<dbReference type="GO" id="GO:0006308">
    <property type="term" value="P:DNA catabolic process"/>
    <property type="evidence" value="ECO:0007669"/>
    <property type="project" value="TreeGrafter"/>
</dbReference>
<dbReference type="GO" id="GO:0046872">
    <property type="term" value="F:metal ion binding"/>
    <property type="evidence" value="ECO:0007669"/>
    <property type="project" value="UniProtKB-KW"/>
</dbReference>
<evidence type="ECO:0000256" key="1">
    <source>
        <dbReference type="ARBA" id="ARBA00000493"/>
    </source>
</evidence>
<dbReference type="SMART" id="SM00479">
    <property type="entry name" value="EXOIII"/>
    <property type="match status" value="1"/>
</dbReference>
<comment type="subcellular location">
    <subcellularLocation>
        <location evidence="3">Nucleus</location>
    </subcellularLocation>
</comment>
<comment type="similarity">
    <text evidence="11">Belongs to the exonuclease superfamily. TREX family.</text>
</comment>
<dbReference type="InterPro" id="IPR036397">
    <property type="entry name" value="RNaseH_sf"/>
</dbReference>
<dbReference type="Pfam" id="PF00929">
    <property type="entry name" value="RNase_T"/>
    <property type="match status" value="1"/>
</dbReference>
<dbReference type="SUPFAM" id="SSF53098">
    <property type="entry name" value="Ribonuclease H-like"/>
    <property type="match status" value="1"/>
</dbReference>
<comment type="catalytic activity">
    <reaction evidence="1">
        <text>Exonucleolytic cleavage in the 3'- to 5'-direction to yield nucleoside 5'-phosphates.</text>
        <dbReference type="EC" id="3.1.11.2"/>
    </reaction>
</comment>
<dbReference type="InterPro" id="IPR040393">
    <property type="entry name" value="TREX1/2"/>
</dbReference>
<dbReference type="Gene3D" id="3.30.420.10">
    <property type="entry name" value="Ribonuclease H-like superfamily/Ribonuclease H"/>
    <property type="match status" value="1"/>
</dbReference>
<dbReference type="FunFam" id="3.30.420.10:FF:000046">
    <property type="entry name" value="Three prime repair exonuclease 1"/>
    <property type="match status" value="1"/>
</dbReference>
<evidence type="ECO:0000256" key="11">
    <source>
        <dbReference type="ARBA" id="ARBA00025769"/>
    </source>
</evidence>
<sequence length="264" mass="29122">MPQSSWKLPLCQCQPPPCPPARSARLTGSFSASPAMSASIKTFVFFDLETTGLPQDLPKVTEICLVAVHRCSVEDPPRDPATGALQLPRILDKLCLFMDPGKAVAPKAAEITGLNNSNLARSEKQRFDARTVALIQEFLQRQAQPVCLVAHNGTDFDFPLLKAELDHQGQDLVGQVYCLDTMKAMMDLDGSLCPPARGAYSLTALYKRFFKEDPKDSHFAEGDVLAMLLVFLYKAAELLDWAGTKCGTWAEVKPMYSVRLQQSR</sequence>
<evidence type="ECO:0000256" key="9">
    <source>
        <dbReference type="ARBA" id="ARBA00022842"/>
    </source>
</evidence>
<keyword evidence="5" id="KW-0540">Nuclease</keyword>
<evidence type="ECO:0000256" key="7">
    <source>
        <dbReference type="ARBA" id="ARBA00022801"/>
    </source>
</evidence>
<protein>
    <recommendedName>
        <fullName evidence="4">exodeoxyribonuclease III</fullName>
        <ecNumber evidence="4">3.1.11.2</ecNumber>
    </recommendedName>
</protein>
<gene>
    <name evidence="13" type="ORF">NDU88_000298</name>
</gene>
<evidence type="ECO:0000256" key="8">
    <source>
        <dbReference type="ARBA" id="ARBA00022839"/>
    </source>
</evidence>
<organism evidence="13 14">
    <name type="scientific">Pleurodeles waltl</name>
    <name type="common">Iberian ribbed newt</name>
    <dbReference type="NCBI Taxonomy" id="8319"/>
    <lineage>
        <taxon>Eukaryota</taxon>
        <taxon>Metazoa</taxon>
        <taxon>Chordata</taxon>
        <taxon>Craniata</taxon>
        <taxon>Vertebrata</taxon>
        <taxon>Euteleostomi</taxon>
        <taxon>Amphibia</taxon>
        <taxon>Batrachia</taxon>
        <taxon>Caudata</taxon>
        <taxon>Salamandroidea</taxon>
        <taxon>Salamandridae</taxon>
        <taxon>Pleurodelinae</taxon>
        <taxon>Pleurodeles</taxon>
    </lineage>
</organism>
<dbReference type="EC" id="3.1.11.2" evidence="4"/>
<evidence type="ECO:0000256" key="6">
    <source>
        <dbReference type="ARBA" id="ARBA00022723"/>
    </source>
</evidence>
<keyword evidence="10" id="KW-0539">Nucleus</keyword>
<dbReference type="Proteomes" id="UP001066276">
    <property type="component" value="Chromosome 10"/>
</dbReference>
<evidence type="ECO:0000259" key="12">
    <source>
        <dbReference type="SMART" id="SM00479"/>
    </source>
</evidence>
<evidence type="ECO:0000313" key="14">
    <source>
        <dbReference type="Proteomes" id="UP001066276"/>
    </source>
</evidence>
<name>A0AAV7M212_PLEWA</name>
<dbReference type="GO" id="GO:0005737">
    <property type="term" value="C:cytoplasm"/>
    <property type="evidence" value="ECO:0007669"/>
    <property type="project" value="TreeGrafter"/>
</dbReference>
<accession>A0AAV7M212</accession>
<dbReference type="GO" id="GO:0005634">
    <property type="term" value="C:nucleus"/>
    <property type="evidence" value="ECO:0007669"/>
    <property type="project" value="UniProtKB-SubCell"/>
</dbReference>
<keyword evidence="8" id="KW-0269">Exonuclease</keyword>
<keyword evidence="9" id="KW-0460">Magnesium</keyword>
<evidence type="ECO:0000256" key="4">
    <source>
        <dbReference type="ARBA" id="ARBA00012115"/>
    </source>
</evidence>
<dbReference type="PANTHER" id="PTHR13058">
    <property type="entry name" value="THREE PRIME REPAIR EXONUCLEASE 1, 2"/>
    <property type="match status" value="1"/>
</dbReference>
<dbReference type="AlphaFoldDB" id="A0AAV7M212"/>
<comment type="cofactor">
    <cofactor evidence="2">
        <name>Mg(2+)</name>
        <dbReference type="ChEBI" id="CHEBI:18420"/>
    </cofactor>
</comment>
<proteinExistence type="inferred from homology"/>
<dbReference type="GO" id="GO:0003677">
    <property type="term" value="F:DNA binding"/>
    <property type="evidence" value="ECO:0007669"/>
    <property type="project" value="UniProtKB-ARBA"/>
</dbReference>
<dbReference type="GO" id="GO:0006281">
    <property type="term" value="P:DNA repair"/>
    <property type="evidence" value="ECO:0007669"/>
    <property type="project" value="UniProtKB-ARBA"/>
</dbReference>
<evidence type="ECO:0000256" key="3">
    <source>
        <dbReference type="ARBA" id="ARBA00004123"/>
    </source>
</evidence>
<evidence type="ECO:0000256" key="10">
    <source>
        <dbReference type="ARBA" id="ARBA00023242"/>
    </source>
</evidence>
<comment type="caution">
    <text evidence="13">The sequence shown here is derived from an EMBL/GenBank/DDBJ whole genome shotgun (WGS) entry which is preliminary data.</text>
</comment>
<keyword evidence="6" id="KW-0479">Metal-binding</keyword>
<dbReference type="EMBL" id="JANPWB010000014">
    <property type="protein sequence ID" value="KAJ1095128.1"/>
    <property type="molecule type" value="Genomic_DNA"/>
</dbReference>
<evidence type="ECO:0000313" key="13">
    <source>
        <dbReference type="EMBL" id="KAJ1095128.1"/>
    </source>
</evidence>
<keyword evidence="7" id="KW-0378">Hydrolase</keyword>
<keyword evidence="14" id="KW-1185">Reference proteome</keyword>
<reference evidence="13" key="1">
    <citation type="journal article" date="2022" name="bioRxiv">
        <title>Sequencing and chromosome-scale assembly of the giantPleurodeles waltlgenome.</title>
        <authorList>
            <person name="Brown T."/>
            <person name="Elewa A."/>
            <person name="Iarovenko S."/>
            <person name="Subramanian E."/>
            <person name="Araus A.J."/>
            <person name="Petzold A."/>
            <person name="Susuki M."/>
            <person name="Suzuki K.-i.T."/>
            <person name="Hayashi T."/>
            <person name="Toyoda A."/>
            <person name="Oliveira C."/>
            <person name="Osipova E."/>
            <person name="Leigh N.D."/>
            <person name="Simon A."/>
            <person name="Yun M.H."/>
        </authorList>
    </citation>
    <scope>NUCLEOTIDE SEQUENCE</scope>
    <source>
        <strain evidence="13">20211129_DDA</strain>
        <tissue evidence="13">Liver</tissue>
    </source>
</reference>
<evidence type="ECO:0000256" key="2">
    <source>
        <dbReference type="ARBA" id="ARBA00001946"/>
    </source>
</evidence>
<dbReference type="PANTHER" id="PTHR13058:SF24">
    <property type="entry name" value="THREE PRIME REPAIR EXONUCLEASE 2"/>
    <property type="match status" value="1"/>
</dbReference>
<dbReference type="GO" id="GO:0008311">
    <property type="term" value="F:double-stranded DNA 3'-5' DNA exonuclease activity"/>
    <property type="evidence" value="ECO:0007669"/>
    <property type="project" value="UniProtKB-EC"/>
</dbReference>
<evidence type="ECO:0000256" key="5">
    <source>
        <dbReference type="ARBA" id="ARBA00022722"/>
    </source>
</evidence>
<feature type="domain" description="Exonuclease" evidence="12">
    <location>
        <begin position="42"/>
        <end position="240"/>
    </location>
</feature>